<evidence type="ECO:0000256" key="2">
    <source>
        <dbReference type="ARBA" id="ARBA00022475"/>
    </source>
</evidence>
<dbReference type="PANTHER" id="PTHR30250:SF11">
    <property type="entry name" value="O-ANTIGEN TRANSPORTER-RELATED"/>
    <property type="match status" value="1"/>
</dbReference>
<feature type="transmembrane region" description="Helical" evidence="6">
    <location>
        <begin position="303"/>
        <end position="326"/>
    </location>
</feature>
<name>A0A9D1W414_9FIRM</name>
<evidence type="ECO:0000256" key="5">
    <source>
        <dbReference type="ARBA" id="ARBA00023136"/>
    </source>
</evidence>
<evidence type="ECO:0000256" key="1">
    <source>
        <dbReference type="ARBA" id="ARBA00004651"/>
    </source>
</evidence>
<keyword evidence="3 6" id="KW-0812">Transmembrane</keyword>
<proteinExistence type="predicted"/>
<dbReference type="AlphaFoldDB" id="A0A9D1W414"/>
<feature type="transmembrane region" description="Helical" evidence="6">
    <location>
        <begin position="53"/>
        <end position="73"/>
    </location>
</feature>
<dbReference type="InterPro" id="IPR050833">
    <property type="entry name" value="Poly_Biosynth_Transport"/>
</dbReference>
<dbReference type="EMBL" id="DXEU01000064">
    <property type="protein sequence ID" value="HIX51900.1"/>
    <property type="molecule type" value="Genomic_DNA"/>
</dbReference>
<feature type="transmembrane region" description="Helical" evidence="6">
    <location>
        <begin position="93"/>
        <end position="118"/>
    </location>
</feature>
<evidence type="ECO:0000313" key="8">
    <source>
        <dbReference type="Proteomes" id="UP000886780"/>
    </source>
</evidence>
<dbReference type="Proteomes" id="UP000886780">
    <property type="component" value="Unassembled WGS sequence"/>
</dbReference>
<keyword evidence="5 6" id="KW-0472">Membrane</keyword>
<dbReference type="GO" id="GO:0005886">
    <property type="term" value="C:plasma membrane"/>
    <property type="evidence" value="ECO:0007669"/>
    <property type="project" value="UniProtKB-SubCell"/>
</dbReference>
<feature type="transmembrane region" description="Helical" evidence="6">
    <location>
        <begin position="188"/>
        <end position="206"/>
    </location>
</feature>
<feature type="transmembrane region" description="Helical" evidence="6">
    <location>
        <begin position="260"/>
        <end position="282"/>
    </location>
</feature>
<organism evidence="7 8">
    <name type="scientific">Candidatus Lachnoclostridium stercoripullorum</name>
    <dbReference type="NCBI Taxonomy" id="2838635"/>
    <lineage>
        <taxon>Bacteria</taxon>
        <taxon>Bacillati</taxon>
        <taxon>Bacillota</taxon>
        <taxon>Clostridia</taxon>
        <taxon>Lachnospirales</taxon>
        <taxon>Lachnospiraceae</taxon>
    </lineage>
</organism>
<comment type="caution">
    <text evidence="7">The sequence shown here is derived from an EMBL/GenBank/DDBJ whole genome shotgun (WGS) entry which is preliminary data.</text>
</comment>
<feature type="transmembrane region" description="Helical" evidence="6">
    <location>
        <begin position="21"/>
        <end position="41"/>
    </location>
</feature>
<reference evidence="7" key="1">
    <citation type="journal article" date="2021" name="PeerJ">
        <title>Extensive microbial diversity within the chicken gut microbiome revealed by metagenomics and culture.</title>
        <authorList>
            <person name="Gilroy R."/>
            <person name="Ravi A."/>
            <person name="Getino M."/>
            <person name="Pursley I."/>
            <person name="Horton D.L."/>
            <person name="Alikhan N.F."/>
            <person name="Baker D."/>
            <person name="Gharbi K."/>
            <person name="Hall N."/>
            <person name="Watson M."/>
            <person name="Adriaenssens E.M."/>
            <person name="Foster-Nyarko E."/>
            <person name="Jarju S."/>
            <person name="Secka A."/>
            <person name="Antonio M."/>
            <person name="Oren A."/>
            <person name="Chaudhuri R.R."/>
            <person name="La Ragione R."/>
            <person name="Hildebrand F."/>
            <person name="Pallen M.J."/>
        </authorList>
    </citation>
    <scope>NUCLEOTIDE SEQUENCE</scope>
    <source>
        <strain evidence="7">ChiGjej4B4-12881</strain>
    </source>
</reference>
<reference evidence="7" key="2">
    <citation type="submission" date="2021-04" db="EMBL/GenBank/DDBJ databases">
        <authorList>
            <person name="Gilroy R."/>
        </authorList>
    </citation>
    <scope>NUCLEOTIDE SEQUENCE</scope>
    <source>
        <strain evidence="7">ChiGjej4B4-12881</strain>
    </source>
</reference>
<feature type="transmembrane region" description="Helical" evidence="6">
    <location>
        <begin position="227"/>
        <end position="248"/>
    </location>
</feature>
<dbReference type="PANTHER" id="PTHR30250">
    <property type="entry name" value="PST FAMILY PREDICTED COLANIC ACID TRANSPORTER"/>
    <property type="match status" value="1"/>
</dbReference>
<keyword evidence="4 6" id="KW-1133">Transmembrane helix</keyword>
<sequence>MAEFAKRFLIYRGDHRERQNVIWNTLGSGVYALASMVLAFIVMRMAGEDEGGIFGFGFSTYGQQMFIVAYFGIRPFHITDGRQEYTFGDYRRLRRLTCGAAAAAAALHLAAMALFGAYSAHKAAVIFLLAAYKVIDGYADVYESEFQRQGSLYLTGKSNTFRTVLSVAVFLITLQGTGNLTAASLGAVLAQAAGVLLFDVSVIRAGELPDVRFQAERGAGMRLLKNTALLFVSVFLDFYVFSAAKYAIDGELTDAVSGYFNILFMPTSVIYLAANFVIRPFLTRLTAFWNMHDLGGFGKIRRQIGLVIGGLTVLAVLGALILGKPVLGIMELILGESYRGSLTSHWMAFVFIILGGGLYALANLYYYLLVIMRRQGCIFLVYLAAAAAAWLLSPALVRRFSIMGAAVCYVGLMAALAVGFGAMQAVFFRREKEAEYDR</sequence>
<evidence type="ECO:0000256" key="6">
    <source>
        <dbReference type="SAM" id="Phobius"/>
    </source>
</evidence>
<evidence type="ECO:0000313" key="7">
    <source>
        <dbReference type="EMBL" id="HIX51900.1"/>
    </source>
</evidence>
<gene>
    <name evidence="7" type="ORF">IAA28_03725</name>
</gene>
<comment type="subcellular location">
    <subcellularLocation>
        <location evidence="1">Cell membrane</location>
        <topology evidence="1">Multi-pass membrane protein</topology>
    </subcellularLocation>
</comment>
<evidence type="ECO:0000256" key="4">
    <source>
        <dbReference type="ARBA" id="ARBA00022989"/>
    </source>
</evidence>
<feature type="transmembrane region" description="Helical" evidence="6">
    <location>
        <begin position="402"/>
        <end position="428"/>
    </location>
</feature>
<accession>A0A9D1W414</accession>
<keyword evidence="2" id="KW-1003">Cell membrane</keyword>
<feature type="transmembrane region" description="Helical" evidence="6">
    <location>
        <begin position="376"/>
        <end position="396"/>
    </location>
</feature>
<evidence type="ECO:0000256" key="3">
    <source>
        <dbReference type="ARBA" id="ARBA00022692"/>
    </source>
</evidence>
<feature type="transmembrane region" description="Helical" evidence="6">
    <location>
        <begin position="346"/>
        <end position="369"/>
    </location>
</feature>
<protein>
    <submittedName>
        <fullName evidence="7">Lipopolysaccharide biosynthesis protein</fullName>
    </submittedName>
</protein>